<feature type="region of interest" description="Disordered" evidence="1">
    <location>
        <begin position="51"/>
        <end position="72"/>
    </location>
</feature>
<keyword evidence="3" id="KW-1185">Reference proteome</keyword>
<name>A0ABP7DF75_9ACTN</name>
<organism evidence="2 3">
    <name type="scientific">Nonomuraea antimicrobica</name>
    <dbReference type="NCBI Taxonomy" id="561173"/>
    <lineage>
        <taxon>Bacteria</taxon>
        <taxon>Bacillati</taxon>
        <taxon>Actinomycetota</taxon>
        <taxon>Actinomycetes</taxon>
        <taxon>Streptosporangiales</taxon>
        <taxon>Streptosporangiaceae</taxon>
        <taxon>Nonomuraea</taxon>
    </lineage>
</organism>
<evidence type="ECO:0008006" key="4">
    <source>
        <dbReference type="Google" id="ProtNLM"/>
    </source>
</evidence>
<dbReference type="EMBL" id="BAAAZP010000181">
    <property type="protein sequence ID" value="GAA3704594.1"/>
    <property type="molecule type" value="Genomic_DNA"/>
</dbReference>
<comment type="caution">
    <text evidence="2">The sequence shown here is derived from an EMBL/GenBank/DDBJ whole genome shotgun (WGS) entry which is preliminary data.</text>
</comment>
<evidence type="ECO:0000313" key="3">
    <source>
        <dbReference type="Proteomes" id="UP001500902"/>
    </source>
</evidence>
<proteinExistence type="predicted"/>
<evidence type="ECO:0000313" key="2">
    <source>
        <dbReference type="EMBL" id="GAA3704594.1"/>
    </source>
</evidence>
<accession>A0ABP7DF75</accession>
<reference evidence="3" key="1">
    <citation type="journal article" date="2019" name="Int. J. Syst. Evol. Microbiol.">
        <title>The Global Catalogue of Microorganisms (GCM) 10K type strain sequencing project: providing services to taxonomists for standard genome sequencing and annotation.</title>
        <authorList>
            <consortium name="The Broad Institute Genomics Platform"/>
            <consortium name="The Broad Institute Genome Sequencing Center for Infectious Disease"/>
            <person name="Wu L."/>
            <person name="Ma J."/>
        </authorList>
    </citation>
    <scope>NUCLEOTIDE SEQUENCE [LARGE SCALE GENOMIC DNA]</scope>
    <source>
        <strain evidence="3">JCM 16904</strain>
    </source>
</reference>
<protein>
    <recommendedName>
        <fullName evidence="4">Secreted protein</fullName>
    </recommendedName>
</protein>
<gene>
    <name evidence="2" type="ORF">GCM10022224_082610</name>
</gene>
<dbReference type="Proteomes" id="UP001500902">
    <property type="component" value="Unassembled WGS sequence"/>
</dbReference>
<evidence type="ECO:0000256" key="1">
    <source>
        <dbReference type="SAM" id="MobiDB-lite"/>
    </source>
</evidence>
<sequence>MEWVRRSVAVMIAIGGAVAAYASQDWEWLLGVLAGNGVNVATNRTHEGCVTTSSPTCTASTKHSQAASRGTTSTIRYPARHVV</sequence>